<evidence type="ECO:0000313" key="2">
    <source>
        <dbReference type="Proteomes" id="UP001529272"/>
    </source>
</evidence>
<gene>
    <name evidence="1" type="ORF">QRB35_17230</name>
</gene>
<sequence length="155" mass="16856">MNDKPIRVAAAAVDTETAVAQAICAERFKDRQLTAQPTDADVDQVRHLAKAAITALTHHNSAADEPTPPMDQIAAFRETIALAEQHGMPEHHAEAPELGLAHLQWMYQHIQAANFSGEKLGRWLGWAQCAVVATTPGVTLDDMKALNATTRSETR</sequence>
<dbReference type="Proteomes" id="UP001529272">
    <property type="component" value="Unassembled WGS sequence"/>
</dbReference>
<accession>A0ABT7P382</accession>
<dbReference type="RefSeq" id="WP_232527011.1">
    <property type="nucleotide sequence ID" value="NZ_CP012886.2"/>
</dbReference>
<organism evidence="1 2">
    <name type="scientific">Mycobacterium intracellulare subsp. chimaera</name>
    <dbReference type="NCBI Taxonomy" id="222805"/>
    <lineage>
        <taxon>Bacteria</taxon>
        <taxon>Bacillati</taxon>
        <taxon>Actinomycetota</taxon>
        <taxon>Actinomycetes</taxon>
        <taxon>Mycobacteriales</taxon>
        <taxon>Mycobacteriaceae</taxon>
        <taxon>Mycobacterium</taxon>
        <taxon>Mycobacterium avium complex (MAC)</taxon>
    </lineage>
</organism>
<protein>
    <submittedName>
        <fullName evidence="1">Uncharacterized protein</fullName>
    </submittedName>
</protein>
<dbReference type="EMBL" id="JASZZX010000016">
    <property type="protein sequence ID" value="MDM3927755.1"/>
    <property type="molecule type" value="Genomic_DNA"/>
</dbReference>
<reference evidence="1 2" key="2">
    <citation type="submission" date="2023-06" db="EMBL/GenBank/DDBJ databases">
        <title>Itaconate inhibition of nontuberculous mycobacteria.</title>
        <authorList>
            <person name="Breen P."/>
            <person name="Zimbric M."/>
            <person name="Caverly L."/>
        </authorList>
    </citation>
    <scope>NUCLEOTIDE SEQUENCE [LARGE SCALE GENOMIC DNA]</scope>
    <source>
        <strain evidence="1 2">FLAC1071</strain>
    </source>
</reference>
<proteinExistence type="predicted"/>
<comment type="caution">
    <text evidence="1">The sequence shown here is derived from an EMBL/GenBank/DDBJ whole genome shotgun (WGS) entry which is preliminary data.</text>
</comment>
<keyword evidence="2" id="KW-1185">Reference proteome</keyword>
<evidence type="ECO:0000313" key="1">
    <source>
        <dbReference type="EMBL" id="MDM3927755.1"/>
    </source>
</evidence>
<reference evidence="2" key="1">
    <citation type="submission" date="2023-06" db="EMBL/GenBank/DDBJ databases">
        <title>Itaconate inhibition of nontuberculous mycobacteria.</title>
        <authorList>
            <person name="Spilker T."/>
        </authorList>
    </citation>
    <scope>NUCLEOTIDE SEQUENCE [LARGE SCALE GENOMIC DNA]</scope>
    <source>
        <strain evidence="2">FLAC1071</strain>
    </source>
</reference>
<name>A0ABT7P382_MYCIT</name>